<evidence type="ECO:0000259" key="2">
    <source>
        <dbReference type="SMART" id="SM01126"/>
    </source>
</evidence>
<dbReference type="Proteomes" id="UP000248536">
    <property type="component" value="Chromosome"/>
</dbReference>
<organism evidence="3 4">
    <name type="scientific">Flagellimonas maritima</name>
    <dbReference type="NCBI Taxonomy" id="1383885"/>
    <lineage>
        <taxon>Bacteria</taxon>
        <taxon>Pseudomonadati</taxon>
        <taxon>Bacteroidota</taxon>
        <taxon>Flavobacteriia</taxon>
        <taxon>Flavobacteriales</taxon>
        <taxon>Flavobacteriaceae</taxon>
        <taxon>Flagellimonas</taxon>
    </lineage>
</organism>
<dbReference type="EMBL" id="CP030104">
    <property type="protein sequence ID" value="AWX45498.1"/>
    <property type="molecule type" value="Genomic_DNA"/>
</dbReference>
<dbReference type="InterPro" id="IPR024445">
    <property type="entry name" value="Tnp_ISXO2-like"/>
</dbReference>
<gene>
    <name evidence="3" type="ORF">HME9304_02518</name>
</gene>
<dbReference type="NCBIfam" id="NF033547">
    <property type="entry name" value="transpos_IS1595"/>
    <property type="match status" value="1"/>
</dbReference>
<dbReference type="OrthoDB" id="9783459at2"/>
<feature type="region of interest" description="Disordered" evidence="1">
    <location>
        <begin position="26"/>
        <end position="47"/>
    </location>
</feature>
<dbReference type="PANTHER" id="PTHR47163">
    <property type="entry name" value="DDE_TNP_IS1595 DOMAIN-CONTAINING PROTEIN"/>
    <property type="match status" value="1"/>
</dbReference>
<dbReference type="AlphaFoldDB" id="A0A2Z4LVU0"/>
<name>A0A2Z4LVU0_9FLAO</name>
<dbReference type="SMART" id="SM01126">
    <property type="entry name" value="DDE_Tnp_IS1595"/>
    <property type="match status" value="1"/>
</dbReference>
<reference evidence="3 4" key="1">
    <citation type="submission" date="2018-06" db="EMBL/GenBank/DDBJ databases">
        <title>Spongiibacterium sp. HME9304 Genome sequencing and assembly.</title>
        <authorList>
            <person name="Kang H."/>
            <person name="Kim H."/>
            <person name="Joh K."/>
        </authorList>
    </citation>
    <scope>NUCLEOTIDE SEQUENCE [LARGE SCALE GENOMIC DNA]</scope>
    <source>
        <strain evidence="3 4">HME9304</strain>
    </source>
</reference>
<dbReference type="Pfam" id="PF12762">
    <property type="entry name" value="DDE_Tnp_IS1595"/>
    <property type="match status" value="1"/>
</dbReference>
<dbReference type="KEGG" id="spon:HME9304_02518"/>
<keyword evidence="4" id="KW-1185">Reference proteome</keyword>
<sequence>MQRIRETYNPEYEEVFSNEVEVDETYVGDKEKNKHGNKRRERTQGRSIKTKTPVLGILERNGKVYAIPIKDTKGATILPIMRDKVADGTKVYTDEYRPYRALGTQFEHSFVKHSASEYVSGVVHTNNIENFWSLFKRGIDGIYHHVRPKHLDKYVNEFTFRYNNRGLSEGSKFDVCLANSAKRLDYKTLIGGEEKKENKDIKRPEKDVKIEHEKPIFKEVLTKMIKKGQKKDT</sequence>
<proteinExistence type="predicted"/>
<evidence type="ECO:0000256" key="1">
    <source>
        <dbReference type="SAM" id="MobiDB-lite"/>
    </source>
</evidence>
<protein>
    <submittedName>
        <fullName evidence="3">Putative transposase-like protein</fullName>
    </submittedName>
</protein>
<evidence type="ECO:0000313" key="4">
    <source>
        <dbReference type="Proteomes" id="UP000248536"/>
    </source>
</evidence>
<dbReference type="PANTHER" id="PTHR47163:SF2">
    <property type="entry name" value="SI:DKEY-17M8.2"/>
    <property type="match status" value="1"/>
</dbReference>
<evidence type="ECO:0000313" key="3">
    <source>
        <dbReference type="EMBL" id="AWX45498.1"/>
    </source>
</evidence>
<accession>A0A2Z4LVU0</accession>
<feature type="domain" description="ISXO2-like transposase" evidence="2">
    <location>
        <begin position="15"/>
        <end position="163"/>
    </location>
</feature>
<dbReference type="InterPro" id="IPR053164">
    <property type="entry name" value="IS1016-like_transposase"/>
</dbReference>